<dbReference type="Proteomes" id="UP000008065">
    <property type="component" value="Unassembled WGS sequence"/>
</dbReference>
<evidence type="ECO:0000313" key="2">
    <source>
        <dbReference type="EMBL" id="EGO58777.1"/>
    </source>
</evidence>
<dbReference type="GeneID" id="20831911"/>
<evidence type="ECO:0000313" key="3">
    <source>
        <dbReference type="Proteomes" id="UP000008065"/>
    </source>
</evidence>
<feature type="region of interest" description="Disordered" evidence="1">
    <location>
        <begin position="1"/>
        <end position="39"/>
    </location>
</feature>
<dbReference type="RefSeq" id="XP_009849089.1">
    <property type="nucleotide sequence ID" value="XM_009850787.1"/>
</dbReference>
<dbReference type="KEGG" id="nte:NEUTE1DRAFT98975"/>
<reference evidence="3" key="1">
    <citation type="journal article" date="2011" name="Genetics">
        <title>Massive changes in genome architecture accompany the transition to self-fertility in the filamentous fungus Neurospora tetrasperma.</title>
        <authorList>
            <person name="Ellison C.E."/>
            <person name="Stajich J.E."/>
            <person name="Jacobson D.J."/>
            <person name="Natvig D.O."/>
            <person name="Lapidus A."/>
            <person name="Foster B."/>
            <person name="Aerts A."/>
            <person name="Riley R."/>
            <person name="Lindquist E.A."/>
            <person name="Grigoriev I.V."/>
            <person name="Taylor J.W."/>
        </authorList>
    </citation>
    <scope>NUCLEOTIDE SEQUENCE [LARGE SCALE GENOMIC DNA]</scope>
    <source>
        <strain evidence="3">FGSC 2508 / P0657</strain>
    </source>
</reference>
<gene>
    <name evidence="2" type="ORF">NEUTE1DRAFT_98975</name>
</gene>
<dbReference type="VEuPathDB" id="FungiDB:NEUTE1DRAFT_98975"/>
<evidence type="ECO:0000256" key="1">
    <source>
        <dbReference type="SAM" id="MobiDB-lite"/>
    </source>
</evidence>
<feature type="compositionally biased region" description="Pro residues" evidence="1">
    <location>
        <begin position="56"/>
        <end position="70"/>
    </location>
</feature>
<accession>F8MHB2</accession>
<proteinExistence type="predicted"/>
<feature type="region of interest" description="Disordered" evidence="1">
    <location>
        <begin position="51"/>
        <end position="70"/>
    </location>
</feature>
<name>F8MHB2_NEUT8</name>
<protein>
    <submittedName>
        <fullName evidence="2">Uncharacterized protein</fullName>
    </submittedName>
</protein>
<organism evidence="2 3">
    <name type="scientific">Neurospora tetrasperma (strain FGSC 2508 / ATCC MYA-4615 / P0657)</name>
    <dbReference type="NCBI Taxonomy" id="510951"/>
    <lineage>
        <taxon>Eukaryota</taxon>
        <taxon>Fungi</taxon>
        <taxon>Dikarya</taxon>
        <taxon>Ascomycota</taxon>
        <taxon>Pezizomycotina</taxon>
        <taxon>Sordariomycetes</taxon>
        <taxon>Sordariomycetidae</taxon>
        <taxon>Sordariales</taxon>
        <taxon>Sordariaceae</taxon>
        <taxon>Neurospora</taxon>
    </lineage>
</organism>
<dbReference type="HOGENOM" id="CLU_2838179_0_0_1"/>
<sequence length="70" mass="7273">MVSAHPARSRDQRTAGNDDDGDDAETRKGPIQIPASAVSLIDWTRGAKTDAVSSIPLPPAPAPSPSQAPR</sequence>
<dbReference type="EMBL" id="GL891303">
    <property type="protein sequence ID" value="EGO58777.1"/>
    <property type="molecule type" value="Genomic_DNA"/>
</dbReference>
<dbReference type="AlphaFoldDB" id="F8MHB2"/>
<keyword evidence="3" id="KW-1185">Reference proteome</keyword>